<dbReference type="OrthoDB" id="1312899at2"/>
<dbReference type="Pfam" id="PF20559">
    <property type="entry name" value="DUF6770"/>
    <property type="match status" value="1"/>
</dbReference>
<accession>A0A1D8P3Z7</accession>
<feature type="chain" id="PRO_5009110724" evidence="1">
    <location>
        <begin position="20"/>
        <end position="490"/>
    </location>
</feature>
<dbReference type="Proteomes" id="UP000176050">
    <property type="component" value="Chromosome"/>
</dbReference>
<protein>
    <submittedName>
        <fullName evidence="2">Uncharacterized protein</fullName>
    </submittedName>
</protein>
<proteinExistence type="predicted"/>
<evidence type="ECO:0000256" key="1">
    <source>
        <dbReference type="SAM" id="SignalP"/>
    </source>
</evidence>
<dbReference type="InterPro" id="IPR046661">
    <property type="entry name" value="DUF6770"/>
</dbReference>
<keyword evidence="3" id="KW-1185">Reference proteome</keyword>
<feature type="signal peptide" evidence="1">
    <location>
        <begin position="1"/>
        <end position="19"/>
    </location>
</feature>
<evidence type="ECO:0000313" key="3">
    <source>
        <dbReference type="Proteomes" id="UP000176050"/>
    </source>
</evidence>
<gene>
    <name evidence="2" type="ORF">LPB138_00555</name>
</gene>
<keyword evidence="1" id="KW-0732">Signal</keyword>
<dbReference type="KEGG" id="lul:LPB138_00555"/>
<organism evidence="2 3">
    <name type="scientific">Urechidicola croceus</name>
    <dbReference type="NCBI Taxonomy" id="1850246"/>
    <lineage>
        <taxon>Bacteria</taxon>
        <taxon>Pseudomonadati</taxon>
        <taxon>Bacteroidota</taxon>
        <taxon>Flavobacteriia</taxon>
        <taxon>Flavobacteriales</taxon>
        <taxon>Flavobacteriaceae</taxon>
        <taxon>Urechidicola</taxon>
    </lineage>
</organism>
<name>A0A1D8P3Z7_9FLAO</name>
<evidence type="ECO:0000313" key="2">
    <source>
        <dbReference type="EMBL" id="AOW19267.1"/>
    </source>
</evidence>
<reference evidence="2 3" key="1">
    <citation type="submission" date="2016-10" db="EMBL/GenBank/DDBJ databases">
        <title>Lutibacter sp. LPB0138, isolated from marine gastropod.</title>
        <authorList>
            <person name="Kim E."/>
            <person name="Yi H."/>
        </authorList>
    </citation>
    <scope>NUCLEOTIDE SEQUENCE [LARGE SCALE GENOMIC DNA]</scope>
    <source>
        <strain evidence="2 3">LPB0138</strain>
    </source>
</reference>
<sequence length="490" mass="57440">MKKLIVVLTLIISTTFSQAQVSNLANLASGKLKRFSPIYEPNNDVYGYFALYFNDQISADEEKYEYVILDKNLNKVANGEFIDVTYKKLLSKFYSPDKIGNKLFLTKKYMSYDAHVSFLSNRILNLDNNTVSEPFYFKENEFVEGNKDADGLRKIEKKIPFMNIPLAVNDGFLLLETEKNTQIKSKATAVRYYDVEKNKIWEHNFDFGKKKVKYYLSEFDKENLFFTFYTDINGQMVNIRRYDVATGEMKFDYLLEDKYAEYNHVYNIKQLDGNTIITGKISPYKTSGYDYKKAAGLFKIVIDGEGNEIFKKYFLWEDANKFVEMNEKGKLEGGYRLLAKDYFIFNDGKISVLTEKLKSGYNILLGNMIKTTDFVLLEFDQDFVLNDMKVLEKDLSKWSSSDYLYSQYLNEENDAVFFYQDYQQESDSKEKNWVLGIVALINGEMNHEKIPMSSDNHYIYPYVAKEGYILLRELNKDAEFDEIRLEKLNY</sequence>
<dbReference type="AlphaFoldDB" id="A0A1D8P3Z7"/>
<dbReference type="EMBL" id="CP017478">
    <property type="protein sequence ID" value="AOW19267.1"/>
    <property type="molecule type" value="Genomic_DNA"/>
</dbReference>
<dbReference type="STRING" id="1850246.LPB138_00555"/>
<dbReference type="RefSeq" id="WP_070235397.1">
    <property type="nucleotide sequence ID" value="NZ_CP017478.1"/>
</dbReference>